<comment type="caution">
    <text evidence="3">The sequence shown here is derived from an EMBL/GenBank/DDBJ whole genome shotgun (WGS) entry which is preliminary data.</text>
</comment>
<evidence type="ECO:0000256" key="1">
    <source>
        <dbReference type="SAM" id="Coils"/>
    </source>
</evidence>
<keyword evidence="1" id="KW-0175">Coiled coil</keyword>
<organism evidence="3 4">
    <name type="scientific">Phytophthora kernoviae</name>
    <dbReference type="NCBI Taxonomy" id="325452"/>
    <lineage>
        <taxon>Eukaryota</taxon>
        <taxon>Sar</taxon>
        <taxon>Stramenopiles</taxon>
        <taxon>Oomycota</taxon>
        <taxon>Peronosporomycetes</taxon>
        <taxon>Peronosporales</taxon>
        <taxon>Peronosporaceae</taxon>
        <taxon>Phytophthora</taxon>
    </lineage>
</organism>
<dbReference type="EMBL" id="MAYM02000351">
    <property type="protein sequence ID" value="RLN43718.1"/>
    <property type="molecule type" value="Genomic_DNA"/>
</dbReference>
<keyword evidence="4" id="KW-1185">Reference proteome</keyword>
<feature type="coiled-coil region" evidence="1">
    <location>
        <begin position="18"/>
        <end position="45"/>
    </location>
</feature>
<evidence type="ECO:0000313" key="2">
    <source>
        <dbReference type="EMBL" id="RLN43718.1"/>
    </source>
</evidence>
<proteinExistence type="predicted"/>
<dbReference type="Proteomes" id="UP000285624">
    <property type="component" value="Unassembled WGS sequence"/>
</dbReference>
<protein>
    <submittedName>
        <fullName evidence="3">Uncharacterized protein</fullName>
    </submittedName>
</protein>
<name>A0A3R7JW42_9STRA</name>
<dbReference type="STRING" id="325452.A0A3R7JW42"/>
<accession>A0A3R7JW42</accession>
<evidence type="ECO:0000313" key="4">
    <source>
        <dbReference type="Proteomes" id="UP000285624"/>
    </source>
</evidence>
<evidence type="ECO:0000313" key="3">
    <source>
        <dbReference type="EMBL" id="RLN75904.1"/>
    </source>
</evidence>
<gene>
    <name evidence="2" type="ORF">BBI17_007924</name>
    <name evidence="3" type="ORF">BBO99_00007968</name>
</gene>
<evidence type="ECO:0000313" key="5">
    <source>
        <dbReference type="Proteomes" id="UP000285883"/>
    </source>
</evidence>
<reference evidence="4 5" key="1">
    <citation type="submission" date="2018-07" db="EMBL/GenBank/DDBJ databases">
        <title>Genome sequencing of oomycete isolates from Chile give support for New Zealand origin for Phytophthora kernoviae and make available the first Nothophytophthora sp. genome.</title>
        <authorList>
            <person name="Studholme D.J."/>
            <person name="Sanfuentes E."/>
            <person name="Panda P."/>
            <person name="Hill R."/>
            <person name="Sambles C."/>
            <person name="Grant M."/>
            <person name="Williams N.M."/>
            <person name="Mcdougal R.L."/>
        </authorList>
    </citation>
    <scope>NUCLEOTIDE SEQUENCE [LARGE SCALE GENOMIC DNA]</scope>
    <source>
        <strain evidence="2">Chile2</strain>
        <strain evidence="3">Chile4</strain>
    </source>
</reference>
<dbReference type="PANTHER" id="PTHR35796:SF3">
    <property type="entry name" value="BHLH DOMAIN-CONTAINING PROTEIN"/>
    <property type="match status" value="1"/>
</dbReference>
<sequence length="386" mass="43943">MQQETSTQLAGKPKKKRIRRQKLELEYLRELVVKLENKMTQLKDSHTETPQTKFKPGLEADAKICLVWKDIAQRQQKERERVEDKNKKLRVSLEGQLQLATKLQNLLRKHLRENDMEPLVNAKRFKPQPTTALGPTDDEIFADQLQHVERAHLEVDDLFGGPDFINRGELSSAMHEMHVMSDPNSDTGVAFITTANSTLPFDVKVAEKAFWRAITEEGPLKVGYVHDDKVFTENLVARSFSLRSFGAFQTNVRGKQTHRKFVDGSCIMVMWKSMVEPVEINGTKFRGLRCIQTGWIVLRGVNLADASTFTEADTLGPMMSASLQSYSKMTLELQDDIVDQELQVGALTDFVVNSHCTIKELTGKMIKDLLLEEDWNLNGWIDNLSP</sequence>
<dbReference type="Proteomes" id="UP000285883">
    <property type="component" value="Unassembled WGS sequence"/>
</dbReference>
<dbReference type="PANTHER" id="PTHR35796">
    <property type="entry name" value="HYPOTHETICAL CYTOSOLIC PROTEIN"/>
    <property type="match status" value="1"/>
</dbReference>
<dbReference type="AlphaFoldDB" id="A0A3R7JW42"/>
<dbReference type="EMBL" id="MBDN02000365">
    <property type="protein sequence ID" value="RLN75904.1"/>
    <property type="molecule type" value="Genomic_DNA"/>
</dbReference>